<keyword evidence="7" id="KW-1185">Reference proteome</keyword>
<reference evidence="6" key="2">
    <citation type="submission" date="2017-10" db="EMBL/GenBank/DDBJ databases">
        <title>Ladona fulva Genome sequencing and assembly.</title>
        <authorList>
            <person name="Murali S."/>
            <person name="Richards S."/>
            <person name="Bandaranaike D."/>
            <person name="Bellair M."/>
            <person name="Blankenburg K."/>
            <person name="Chao H."/>
            <person name="Dinh H."/>
            <person name="Doddapaneni H."/>
            <person name="Dugan-Rocha S."/>
            <person name="Elkadiri S."/>
            <person name="Gnanaolivu R."/>
            <person name="Hernandez B."/>
            <person name="Skinner E."/>
            <person name="Javaid M."/>
            <person name="Lee S."/>
            <person name="Li M."/>
            <person name="Ming W."/>
            <person name="Munidasa M."/>
            <person name="Muniz J."/>
            <person name="Nguyen L."/>
            <person name="Hughes D."/>
            <person name="Osuji N."/>
            <person name="Pu L.-L."/>
            <person name="Puazo M."/>
            <person name="Qu C."/>
            <person name="Quiroz J."/>
            <person name="Raj R."/>
            <person name="Weissenberger G."/>
            <person name="Xin Y."/>
            <person name="Zou X."/>
            <person name="Han Y."/>
            <person name="Worley K."/>
            <person name="Muzny D."/>
            <person name="Gibbs R."/>
        </authorList>
    </citation>
    <scope>NUCLEOTIDE SEQUENCE</scope>
    <source>
        <strain evidence="6">Sampled in the wild</strain>
    </source>
</reference>
<dbReference type="AlphaFoldDB" id="A0A8K0K5B1"/>
<evidence type="ECO:0000256" key="1">
    <source>
        <dbReference type="ARBA" id="ARBA00022603"/>
    </source>
</evidence>
<keyword evidence="2 4" id="KW-0808">Transferase</keyword>
<dbReference type="EMBL" id="KZ308273">
    <property type="protein sequence ID" value="KAG8226273.1"/>
    <property type="molecule type" value="Genomic_DNA"/>
</dbReference>
<proteinExistence type="inferred from homology"/>
<accession>A0A8K0K5B1</accession>
<comment type="caution">
    <text evidence="6">The sequence shown here is derived from an EMBL/GenBank/DDBJ whole genome shotgun (WGS) entry which is preliminary data.</text>
</comment>
<dbReference type="GO" id="GO:0032259">
    <property type="term" value="P:methylation"/>
    <property type="evidence" value="ECO:0007669"/>
    <property type="project" value="UniProtKB-KW"/>
</dbReference>
<dbReference type="OrthoDB" id="441812at2759"/>
<sequence>MTRQNFVPGLDQDGHKNSEGPALVNAFIPMWDMCNHTNGELSTDYAEENEGRSICHALRPFPRGSQIFIFYGSRPNSDLLVHNGFVFPNNEHDTLALKLGVSKGDPLYPLKTALLSKLSKIPQKLPFFSNATPPTDFSLLTGPQPVDGQLLAFLRVFAMGKEQLEHWLNSDHFADLVHPDCAVDTEVESRAWNFLLTRVRLLLAAYSTTLKEDLIVLENDHNKTEVLTEGQRLAIRLRVCEKQILQGTVEYAEQRLHP</sequence>
<dbReference type="PROSITE" id="PS51565">
    <property type="entry name" value="SAM_MT85_SETD3"/>
    <property type="match status" value="1"/>
</dbReference>
<dbReference type="InterPro" id="IPR046341">
    <property type="entry name" value="SET_dom_sf"/>
</dbReference>
<evidence type="ECO:0000256" key="4">
    <source>
        <dbReference type="PROSITE-ProRule" id="PRU00898"/>
    </source>
</evidence>
<dbReference type="PANTHER" id="PTHR13271">
    <property type="entry name" value="UNCHARACTERIZED PUTATIVE METHYLTRANSFERASE"/>
    <property type="match status" value="1"/>
</dbReference>
<evidence type="ECO:0000259" key="5">
    <source>
        <dbReference type="Pfam" id="PF09273"/>
    </source>
</evidence>
<dbReference type="SUPFAM" id="SSF82199">
    <property type="entry name" value="SET domain"/>
    <property type="match status" value="1"/>
</dbReference>
<dbReference type="InterPro" id="IPR015353">
    <property type="entry name" value="Rubisco_LSMT_subst-bd"/>
</dbReference>
<dbReference type="PANTHER" id="PTHR13271:SF47">
    <property type="entry name" value="ACTIN-HISTIDINE N-METHYLTRANSFERASE"/>
    <property type="match status" value="1"/>
</dbReference>
<evidence type="ECO:0000313" key="7">
    <source>
        <dbReference type="Proteomes" id="UP000792457"/>
    </source>
</evidence>
<dbReference type="GO" id="GO:0016279">
    <property type="term" value="F:protein-lysine N-methyltransferase activity"/>
    <property type="evidence" value="ECO:0007669"/>
    <property type="project" value="TreeGrafter"/>
</dbReference>
<dbReference type="InterPro" id="IPR025785">
    <property type="entry name" value="SETD3"/>
</dbReference>
<dbReference type="Proteomes" id="UP000792457">
    <property type="component" value="Unassembled WGS sequence"/>
</dbReference>
<keyword evidence="3 4" id="KW-0949">S-adenosyl-L-methionine</keyword>
<evidence type="ECO:0000256" key="3">
    <source>
        <dbReference type="ARBA" id="ARBA00022691"/>
    </source>
</evidence>
<dbReference type="GO" id="GO:0018064">
    <property type="term" value="F:protein-L-histidine N-tele-methyltransferase activity"/>
    <property type="evidence" value="ECO:0007669"/>
    <property type="project" value="UniProtKB-EC"/>
</dbReference>
<comment type="catalytic activity">
    <reaction evidence="4">
        <text>L-histidyl-[protein] + S-adenosyl-L-methionine = N(tele)-methyl-L-histidyl-[protein] + S-adenosyl-L-homocysteine + H(+)</text>
        <dbReference type="Rhea" id="RHEA:19369"/>
        <dbReference type="Rhea" id="RHEA-COMP:9745"/>
        <dbReference type="Rhea" id="RHEA-COMP:11600"/>
        <dbReference type="ChEBI" id="CHEBI:15378"/>
        <dbReference type="ChEBI" id="CHEBI:16367"/>
        <dbReference type="ChEBI" id="CHEBI:29979"/>
        <dbReference type="ChEBI" id="CHEBI:57856"/>
        <dbReference type="ChEBI" id="CHEBI:59789"/>
        <dbReference type="EC" id="2.1.1.85"/>
    </reaction>
</comment>
<comment type="similarity">
    <text evidence="4">Belongs to the class V-like SAM-binding methyltransferase superfamily. SETD3 actin-histidine methyltransferase family.</text>
</comment>
<dbReference type="Gene3D" id="3.90.1410.10">
    <property type="entry name" value="set domain protein methyltransferase, domain 1"/>
    <property type="match status" value="1"/>
</dbReference>
<reference evidence="6" key="1">
    <citation type="submission" date="2013-04" db="EMBL/GenBank/DDBJ databases">
        <authorList>
            <person name="Qu J."/>
            <person name="Murali S.C."/>
            <person name="Bandaranaike D."/>
            <person name="Bellair M."/>
            <person name="Blankenburg K."/>
            <person name="Chao H."/>
            <person name="Dinh H."/>
            <person name="Doddapaneni H."/>
            <person name="Downs B."/>
            <person name="Dugan-Rocha S."/>
            <person name="Elkadiri S."/>
            <person name="Gnanaolivu R.D."/>
            <person name="Hernandez B."/>
            <person name="Javaid M."/>
            <person name="Jayaseelan J.C."/>
            <person name="Lee S."/>
            <person name="Li M."/>
            <person name="Ming W."/>
            <person name="Munidasa M."/>
            <person name="Muniz J."/>
            <person name="Nguyen L."/>
            <person name="Ongeri F."/>
            <person name="Osuji N."/>
            <person name="Pu L.-L."/>
            <person name="Puazo M."/>
            <person name="Qu C."/>
            <person name="Quiroz J."/>
            <person name="Raj R."/>
            <person name="Weissenberger G."/>
            <person name="Xin Y."/>
            <person name="Zou X."/>
            <person name="Han Y."/>
            <person name="Richards S."/>
            <person name="Worley K."/>
            <person name="Muzny D."/>
            <person name="Gibbs R."/>
        </authorList>
    </citation>
    <scope>NUCLEOTIDE SEQUENCE</scope>
    <source>
        <strain evidence="6">Sampled in the wild</strain>
    </source>
</reference>
<name>A0A8K0K5B1_LADFU</name>
<protein>
    <recommendedName>
        <fullName evidence="4">protein-histidine N-methyltransferase</fullName>
        <ecNumber evidence="4">2.1.1.85</ecNumber>
    </recommendedName>
</protein>
<dbReference type="EC" id="2.1.1.85" evidence="4"/>
<dbReference type="SUPFAM" id="SSF81822">
    <property type="entry name" value="RuBisCo LSMT C-terminal, substrate-binding domain"/>
    <property type="match status" value="1"/>
</dbReference>
<dbReference type="Gene3D" id="3.90.1420.10">
    <property type="entry name" value="Rubisco LSMT, substrate-binding domain"/>
    <property type="match status" value="1"/>
</dbReference>
<feature type="domain" description="Rubisco LSMT substrate-binding" evidence="5">
    <location>
        <begin position="103"/>
        <end position="245"/>
    </location>
</feature>
<evidence type="ECO:0000313" key="6">
    <source>
        <dbReference type="EMBL" id="KAG8226273.1"/>
    </source>
</evidence>
<evidence type="ECO:0000256" key="2">
    <source>
        <dbReference type="ARBA" id="ARBA00022679"/>
    </source>
</evidence>
<dbReference type="InterPro" id="IPR050600">
    <property type="entry name" value="SETD3_SETD6_MTase"/>
</dbReference>
<organism evidence="6 7">
    <name type="scientific">Ladona fulva</name>
    <name type="common">Scarce chaser dragonfly</name>
    <name type="synonym">Libellula fulva</name>
    <dbReference type="NCBI Taxonomy" id="123851"/>
    <lineage>
        <taxon>Eukaryota</taxon>
        <taxon>Metazoa</taxon>
        <taxon>Ecdysozoa</taxon>
        <taxon>Arthropoda</taxon>
        <taxon>Hexapoda</taxon>
        <taxon>Insecta</taxon>
        <taxon>Pterygota</taxon>
        <taxon>Palaeoptera</taxon>
        <taxon>Odonata</taxon>
        <taxon>Epiprocta</taxon>
        <taxon>Anisoptera</taxon>
        <taxon>Libelluloidea</taxon>
        <taxon>Libellulidae</taxon>
        <taxon>Ladona</taxon>
    </lineage>
</organism>
<keyword evidence="1 4" id="KW-0489">Methyltransferase</keyword>
<gene>
    <name evidence="6" type="ORF">J437_LFUL004830</name>
</gene>
<dbReference type="InterPro" id="IPR036464">
    <property type="entry name" value="Rubisco_LSMT_subst-bd_sf"/>
</dbReference>
<dbReference type="Pfam" id="PF09273">
    <property type="entry name" value="Rubis-subs-bind"/>
    <property type="match status" value="1"/>
</dbReference>